<organism evidence="3 4">
    <name type="scientific">Trema orientale</name>
    <name type="common">Charcoal tree</name>
    <name type="synonym">Celtis orientalis</name>
    <dbReference type="NCBI Taxonomy" id="63057"/>
    <lineage>
        <taxon>Eukaryota</taxon>
        <taxon>Viridiplantae</taxon>
        <taxon>Streptophyta</taxon>
        <taxon>Embryophyta</taxon>
        <taxon>Tracheophyta</taxon>
        <taxon>Spermatophyta</taxon>
        <taxon>Magnoliopsida</taxon>
        <taxon>eudicotyledons</taxon>
        <taxon>Gunneridae</taxon>
        <taxon>Pentapetalae</taxon>
        <taxon>rosids</taxon>
        <taxon>fabids</taxon>
        <taxon>Rosales</taxon>
        <taxon>Cannabaceae</taxon>
        <taxon>Trema</taxon>
    </lineage>
</organism>
<protein>
    <submittedName>
        <fullName evidence="3">Pentatricopeptide repeat</fullName>
    </submittedName>
</protein>
<keyword evidence="4" id="KW-1185">Reference proteome</keyword>
<accession>A0A2P5BX96</accession>
<dbReference type="Proteomes" id="UP000237000">
    <property type="component" value="Unassembled WGS sequence"/>
</dbReference>
<dbReference type="InterPro" id="IPR011990">
    <property type="entry name" value="TPR-like_helical_dom_sf"/>
</dbReference>
<dbReference type="Gene3D" id="1.25.40.10">
    <property type="entry name" value="Tetratricopeptide repeat domain"/>
    <property type="match status" value="1"/>
</dbReference>
<dbReference type="AlphaFoldDB" id="A0A2P5BX96"/>
<dbReference type="PROSITE" id="PS51375">
    <property type="entry name" value="PPR"/>
    <property type="match status" value="1"/>
</dbReference>
<dbReference type="EMBL" id="JXTC01000444">
    <property type="protein sequence ID" value="PON53417.1"/>
    <property type="molecule type" value="Genomic_DNA"/>
</dbReference>
<dbReference type="GO" id="GO:0009451">
    <property type="term" value="P:RNA modification"/>
    <property type="evidence" value="ECO:0007669"/>
    <property type="project" value="InterPro"/>
</dbReference>
<evidence type="ECO:0000313" key="4">
    <source>
        <dbReference type="Proteomes" id="UP000237000"/>
    </source>
</evidence>
<dbReference type="PANTHER" id="PTHR47926">
    <property type="entry name" value="PENTATRICOPEPTIDE REPEAT-CONTAINING PROTEIN"/>
    <property type="match status" value="1"/>
</dbReference>
<dbReference type="OrthoDB" id="1284223at2759"/>
<dbReference type="InterPro" id="IPR002885">
    <property type="entry name" value="PPR_rpt"/>
</dbReference>
<dbReference type="InterPro" id="IPR046960">
    <property type="entry name" value="PPR_At4g14850-like_plant"/>
</dbReference>
<sequence>MVGGALVDVYAKLWFLDLACQLFWNLEEKDNMGQYGEMGKCFHACIIKTGLKSDLHVASSIMNMYSKCGSIKEALQLFNEMKDHNLVTWTAMISGYACNGLGSESAQLFTKWKKLG</sequence>
<evidence type="ECO:0000256" key="2">
    <source>
        <dbReference type="PROSITE-ProRule" id="PRU00708"/>
    </source>
</evidence>
<keyword evidence="1" id="KW-0677">Repeat</keyword>
<dbReference type="STRING" id="63057.A0A2P5BX96"/>
<dbReference type="Pfam" id="PF01535">
    <property type="entry name" value="PPR"/>
    <property type="match status" value="2"/>
</dbReference>
<dbReference type="InParanoid" id="A0A2P5BX96"/>
<name>A0A2P5BX96_TREOI</name>
<dbReference type="NCBIfam" id="TIGR00756">
    <property type="entry name" value="PPR"/>
    <property type="match status" value="2"/>
</dbReference>
<proteinExistence type="predicted"/>
<dbReference type="PANTHER" id="PTHR47926:SF347">
    <property type="entry name" value="PENTATRICOPEPTIDE REPEAT-CONTAINING PROTEIN"/>
    <property type="match status" value="1"/>
</dbReference>
<comment type="caution">
    <text evidence="3">The sequence shown here is derived from an EMBL/GenBank/DDBJ whole genome shotgun (WGS) entry which is preliminary data.</text>
</comment>
<evidence type="ECO:0000313" key="3">
    <source>
        <dbReference type="EMBL" id="PON53417.1"/>
    </source>
</evidence>
<evidence type="ECO:0000256" key="1">
    <source>
        <dbReference type="ARBA" id="ARBA00022737"/>
    </source>
</evidence>
<feature type="repeat" description="PPR" evidence="2">
    <location>
        <begin position="54"/>
        <end position="88"/>
    </location>
</feature>
<dbReference type="GO" id="GO:0003723">
    <property type="term" value="F:RNA binding"/>
    <property type="evidence" value="ECO:0007669"/>
    <property type="project" value="InterPro"/>
</dbReference>
<gene>
    <name evidence="3" type="ORF">TorRG33x02_305330</name>
</gene>
<reference evidence="4" key="1">
    <citation type="submission" date="2016-06" db="EMBL/GenBank/DDBJ databases">
        <title>Parallel loss of symbiosis genes in relatives of nitrogen-fixing non-legume Parasponia.</title>
        <authorList>
            <person name="Van Velzen R."/>
            <person name="Holmer R."/>
            <person name="Bu F."/>
            <person name="Rutten L."/>
            <person name="Van Zeijl A."/>
            <person name="Liu W."/>
            <person name="Santuari L."/>
            <person name="Cao Q."/>
            <person name="Sharma T."/>
            <person name="Shen D."/>
            <person name="Roswanjaya Y."/>
            <person name="Wardhani T."/>
            <person name="Kalhor M.S."/>
            <person name="Jansen J."/>
            <person name="Van den Hoogen J."/>
            <person name="Gungor B."/>
            <person name="Hartog M."/>
            <person name="Hontelez J."/>
            <person name="Verver J."/>
            <person name="Yang W.-C."/>
            <person name="Schijlen E."/>
            <person name="Repin R."/>
            <person name="Schilthuizen M."/>
            <person name="Schranz E."/>
            <person name="Heidstra R."/>
            <person name="Miyata K."/>
            <person name="Fedorova E."/>
            <person name="Kohlen W."/>
            <person name="Bisseling T."/>
            <person name="Smit S."/>
            <person name="Geurts R."/>
        </authorList>
    </citation>
    <scope>NUCLEOTIDE SEQUENCE [LARGE SCALE GENOMIC DNA]</scope>
    <source>
        <strain evidence="4">cv. RG33-2</strain>
    </source>
</reference>